<sequence>MIMNDIKCVLQMDKNVWKACEHVLTMFKDSVLEYILINGEVINAVNQDILGTFRYDVNEFSSMVLKYQNILGLFAQDVYIMM</sequence>
<name>A0ACC8X805_9FIRM</name>
<evidence type="ECO:0000313" key="1">
    <source>
        <dbReference type="EMBL" id="ONI37834.1"/>
    </source>
</evidence>
<accession>A0ACC8X805</accession>
<dbReference type="EMBL" id="LJDB01000104">
    <property type="protein sequence ID" value="ONI37834.1"/>
    <property type="molecule type" value="Genomic_DNA"/>
</dbReference>
<dbReference type="Proteomes" id="UP000188605">
    <property type="component" value="Unassembled WGS sequence"/>
</dbReference>
<gene>
    <name evidence="1" type="ORF">AN396_12280</name>
</gene>
<reference evidence="1" key="1">
    <citation type="submission" date="2016-08" db="EMBL/GenBank/DDBJ databases">
        <authorList>
            <person name="Ngugi D.K."/>
            <person name="Miyake S."/>
            <person name="Stingl U."/>
        </authorList>
    </citation>
    <scope>NUCLEOTIDE SEQUENCE</scope>
    <source>
        <strain evidence="1">SCG-B11WGA-EpuloA1</strain>
    </source>
</reference>
<proteinExistence type="predicted"/>
<evidence type="ECO:0000313" key="2">
    <source>
        <dbReference type="Proteomes" id="UP000188605"/>
    </source>
</evidence>
<protein>
    <submittedName>
        <fullName evidence="1">Uncharacterized protein</fullName>
    </submittedName>
</protein>
<organism evidence="1 2">
    <name type="scientific">Candidatus Epulonipiscium fishelsonii</name>
    <dbReference type="NCBI Taxonomy" id="77094"/>
    <lineage>
        <taxon>Bacteria</taxon>
        <taxon>Bacillati</taxon>
        <taxon>Bacillota</taxon>
        <taxon>Clostridia</taxon>
        <taxon>Lachnospirales</taxon>
        <taxon>Lachnospiraceae</taxon>
        <taxon>Candidatus Epulonipiscium</taxon>
    </lineage>
</organism>
<keyword evidence="2" id="KW-1185">Reference proteome</keyword>
<comment type="caution">
    <text evidence="1">The sequence shown here is derived from an EMBL/GenBank/DDBJ whole genome shotgun (WGS) entry which is preliminary data.</text>
</comment>